<sequence length="507" mass="54411">MPSGPPTVVLATTNGRGMGHLSRQMALALASLGGMDPVIFSMSSAVAVAGQFDMRAEFAPGPLRGQVPRRYWDFYLAERIMALIQEVNASAFVFDGVYPYDGVLRALRRLPDVPFIWSRRGMWKPGAGARALRYRRLFAAVIEPGDLASSGDAGRTAELDDARRVGPVTLAGLVRPLGRAAAREALGLDPDRPAVLITLGSTRRSDLYAAYGRTVERFAAEGWQVAVTSSLIAGDGHGTRRPGEPVMISVYPLVKYLSAFDAAVTASGYNVVHELLLSAVPTLLVPNDASVDDQDTRARVVAGQNLALAADPERPTEFEAALDRLLDERVRGRLRDACRDLPPPTGATEAARAVIGLAAGGRVETAERVEWGALNAQRLARRTLGRALPDSVATRMGRTGLLRGAPLSLSPQLLPAPDPARPTTGLRLPPVDPQHLVVTDALLPGLFEKRRVEHLLPGASDAYVAERARIAAEHYRLRPTAAPVGERAQAWARLGWAAGSDEDRPEV</sequence>
<dbReference type="Proteomes" id="UP001612915">
    <property type="component" value="Unassembled WGS sequence"/>
</dbReference>
<proteinExistence type="predicted"/>
<name>A0ABW8APX7_9ACTN</name>
<dbReference type="RefSeq" id="WP_398282040.1">
    <property type="nucleotide sequence ID" value="NZ_JBITLV010000005.1"/>
</dbReference>
<keyword evidence="2" id="KW-1185">Reference proteome</keyword>
<dbReference type="Gene3D" id="3.40.50.2000">
    <property type="entry name" value="Glycogen Phosphorylase B"/>
    <property type="match status" value="1"/>
</dbReference>
<evidence type="ECO:0000313" key="2">
    <source>
        <dbReference type="Proteomes" id="UP001612915"/>
    </source>
</evidence>
<dbReference type="EMBL" id="JBITLV010000005">
    <property type="protein sequence ID" value="MFI7588424.1"/>
    <property type="molecule type" value="Genomic_DNA"/>
</dbReference>
<evidence type="ECO:0000313" key="1">
    <source>
        <dbReference type="EMBL" id="MFI7588424.1"/>
    </source>
</evidence>
<comment type="caution">
    <text evidence="1">The sequence shown here is derived from an EMBL/GenBank/DDBJ whole genome shotgun (WGS) entry which is preliminary data.</text>
</comment>
<organism evidence="1 2">
    <name type="scientific">Spongisporangium articulatum</name>
    <dbReference type="NCBI Taxonomy" id="3362603"/>
    <lineage>
        <taxon>Bacteria</taxon>
        <taxon>Bacillati</taxon>
        <taxon>Actinomycetota</taxon>
        <taxon>Actinomycetes</taxon>
        <taxon>Kineosporiales</taxon>
        <taxon>Kineosporiaceae</taxon>
        <taxon>Spongisporangium</taxon>
    </lineage>
</organism>
<accession>A0ABW8APX7</accession>
<protein>
    <submittedName>
        <fullName evidence="1">Glycosyltransferase</fullName>
    </submittedName>
</protein>
<dbReference type="SUPFAM" id="SSF53756">
    <property type="entry name" value="UDP-Glycosyltransferase/glycogen phosphorylase"/>
    <property type="match status" value="1"/>
</dbReference>
<gene>
    <name evidence="1" type="ORF">ACIB24_15245</name>
</gene>
<reference evidence="1 2" key="1">
    <citation type="submission" date="2024-10" db="EMBL/GenBank/DDBJ databases">
        <title>The Natural Products Discovery Center: Release of the First 8490 Sequenced Strains for Exploring Actinobacteria Biosynthetic Diversity.</title>
        <authorList>
            <person name="Kalkreuter E."/>
            <person name="Kautsar S.A."/>
            <person name="Yang D."/>
            <person name="Bader C.D."/>
            <person name="Teijaro C.N."/>
            <person name="Fluegel L."/>
            <person name="Davis C.M."/>
            <person name="Simpson J.R."/>
            <person name="Lauterbach L."/>
            <person name="Steele A.D."/>
            <person name="Gui C."/>
            <person name="Meng S."/>
            <person name="Li G."/>
            <person name="Viehrig K."/>
            <person name="Ye F."/>
            <person name="Su P."/>
            <person name="Kiefer A.F."/>
            <person name="Nichols A."/>
            <person name="Cepeda A.J."/>
            <person name="Yan W."/>
            <person name="Fan B."/>
            <person name="Jiang Y."/>
            <person name="Adhikari A."/>
            <person name="Zheng C.-J."/>
            <person name="Schuster L."/>
            <person name="Cowan T.M."/>
            <person name="Smanski M.J."/>
            <person name="Chevrette M.G."/>
            <person name="De Carvalho L.P.S."/>
            <person name="Shen B."/>
        </authorList>
    </citation>
    <scope>NUCLEOTIDE SEQUENCE [LARGE SCALE GENOMIC DNA]</scope>
    <source>
        <strain evidence="1 2">NPDC049639</strain>
    </source>
</reference>